<dbReference type="GO" id="GO:0004479">
    <property type="term" value="F:methionyl-tRNA formyltransferase activity"/>
    <property type="evidence" value="ECO:0007669"/>
    <property type="project" value="UniProtKB-EC"/>
</dbReference>
<dbReference type="EMBL" id="MGHD01000018">
    <property type="protein sequence ID" value="OGM59615.1"/>
    <property type="molecule type" value="Genomic_DNA"/>
</dbReference>
<dbReference type="SUPFAM" id="SSF50486">
    <property type="entry name" value="FMT C-terminal domain-like"/>
    <property type="match status" value="1"/>
</dbReference>
<dbReference type="Gene3D" id="3.40.50.12230">
    <property type="match status" value="1"/>
</dbReference>
<dbReference type="Proteomes" id="UP000176404">
    <property type="component" value="Unassembled WGS sequence"/>
</dbReference>
<dbReference type="AlphaFoldDB" id="A0A1F8B859"/>
<gene>
    <name evidence="3" type="ORF">A2892_04700</name>
</gene>
<dbReference type="InterPro" id="IPR011034">
    <property type="entry name" value="Formyl_transferase-like_C_sf"/>
</dbReference>
<accession>A0A1F8B859</accession>
<dbReference type="CDD" id="cd08646">
    <property type="entry name" value="FMT_core_Met-tRNA-FMT_N"/>
    <property type="match status" value="1"/>
</dbReference>
<dbReference type="EC" id="2.1.2.9" evidence="1"/>
<organism evidence="3 4">
    <name type="scientific">Candidatus Woesebacteria bacterium RIFCSPLOWO2_01_FULL_39_10b</name>
    <dbReference type="NCBI Taxonomy" id="1802517"/>
    <lineage>
        <taxon>Bacteria</taxon>
        <taxon>Candidatus Woeseibacteriota</taxon>
    </lineage>
</organism>
<comment type="caution">
    <text evidence="3">The sequence shown here is derived from an EMBL/GenBank/DDBJ whole genome shotgun (WGS) entry which is preliminary data.</text>
</comment>
<evidence type="ECO:0000256" key="1">
    <source>
        <dbReference type="ARBA" id="ARBA00012261"/>
    </source>
</evidence>
<dbReference type="GO" id="GO:0005829">
    <property type="term" value="C:cytosol"/>
    <property type="evidence" value="ECO:0007669"/>
    <property type="project" value="TreeGrafter"/>
</dbReference>
<dbReference type="STRING" id="1802517.A2892_04700"/>
<protein>
    <recommendedName>
        <fullName evidence="1">methionyl-tRNA formyltransferase</fullName>
        <ecNumber evidence="1">2.1.2.9</ecNumber>
    </recommendedName>
</protein>
<dbReference type="PANTHER" id="PTHR11138">
    <property type="entry name" value="METHIONYL-TRNA FORMYLTRANSFERASE"/>
    <property type="match status" value="1"/>
</dbReference>
<dbReference type="Pfam" id="PF00551">
    <property type="entry name" value="Formyl_trans_N"/>
    <property type="match status" value="1"/>
</dbReference>
<proteinExistence type="predicted"/>
<dbReference type="InterPro" id="IPR041711">
    <property type="entry name" value="Met-tRNA-FMT_N"/>
</dbReference>
<dbReference type="InterPro" id="IPR002376">
    <property type="entry name" value="Formyl_transf_N"/>
</dbReference>
<dbReference type="PANTHER" id="PTHR11138:SF5">
    <property type="entry name" value="METHIONYL-TRNA FORMYLTRANSFERASE, MITOCHONDRIAL"/>
    <property type="match status" value="1"/>
</dbReference>
<evidence type="ECO:0000313" key="3">
    <source>
        <dbReference type="EMBL" id="OGM59615.1"/>
    </source>
</evidence>
<reference evidence="3 4" key="1">
    <citation type="journal article" date="2016" name="Nat. Commun.">
        <title>Thousands of microbial genomes shed light on interconnected biogeochemical processes in an aquifer system.</title>
        <authorList>
            <person name="Anantharaman K."/>
            <person name="Brown C.T."/>
            <person name="Hug L.A."/>
            <person name="Sharon I."/>
            <person name="Castelle C.J."/>
            <person name="Probst A.J."/>
            <person name="Thomas B.C."/>
            <person name="Singh A."/>
            <person name="Wilkins M.J."/>
            <person name="Karaoz U."/>
            <person name="Brodie E.L."/>
            <person name="Williams K.H."/>
            <person name="Hubbard S.S."/>
            <person name="Banfield J.F."/>
        </authorList>
    </citation>
    <scope>NUCLEOTIDE SEQUENCE [LARGE SCALE GENOMIC DNA]</scope>
</reference>
<evidence type="ECO:0000259" key="2">
    <source>
        <dbReference type="Pfam" id="PF00551"/>
    </source>
</evidence>
<dbReference type="InterPro" id="IPR036477">
    <property type="entry name" value="Formyl_transf_N_sf"/>
</dbReference>
<dbReference type="SUPFAM" id="SSF53328">
    <property type="entry name" value="Formyltransferase"/>
    <property type="match status" value="1"/>
</dbReference>
<name>A0A1F8B859_9BACT</name>
<feature type="domain" description="Formyl transferase N-terminal" evidence="2">
    <location>
        <begin position="1"/>
        <end position="183"/>
    </location>
</feature>
<evidence type="ECO:0000313" key="4">
    <source>
        <dbReference type="Proteomes" id="UP000176404"/>
    </source>
</evidence>
<sequence length="324" mass="36905">MKIVFFGTPDYVIPILETLHKKFKSRAEKSPIVAVVTQAPKLVGRKKVLSYSPVDKWAYEKGITKYSKAVDLLQDPVLRANHDRVLGILAAYGEILSKEVIDFFPKGIINLHPSLLPKFRGASPVQATILFEEKDTGLTFVKIDASLDKGQFISKLKEEVKDSDTAGSLRERLFSRASEVLPSLLNAFMAGKIKPKQLSHYPGTFTWEIKKEDAFIPPQYLNYALNGENIEDEWRIPFINNFSIQPTSRLLERFIRSMQPWPVAWTLLRLSLSGQTKRLKILKAHLEEPVPNTHHLVPDLVQLEGKDPVTWRQFLEGYPNCILE</sequence>